<dbReference type="GO" id="GO:0003735">
    <property type="term" value="F:structural constituent of ribosome"/>
    <property type="evidence" value="ECO:0007669"/>
    <property type="project" value="TreeGrafter"/>
</dbReference>
<dbReference type="AlphaFoldDB" id="A0A1X2G363"/>
<gene>
    <name evidence="2" type="ORF">DM01DRAFT_1387080</name>
</gene>
<organism evidence="2 3">
    <name type="scientific">Hesseltinella vesiculosa</name>
    <dbReference type="NCBI Taxonomy" id="101127"/>
    <lineage>
        <taxon>Eukaryota</taxon>
        <taxon>Fungi</taxon>
        <taxon>Fungi incertae sedis</taxon>
        <taxon>Mucoromycota</taxon>
        <taxon>Mucoromycotina</taxon>
        <taxon>Mucoromycetes</taxon>
        <taxon>Mucorales</taxon>
        <taxon>Cunninghamellaceae</taxon>
        <taxon>Hesseltinella</taxon>
    </lineage>
</organism>
<protein>
    <submittedName>
        <fullName evidence="2">Uncharacterized protein</fullName>
    </submittedName>
</protein>
<evidence type="ECO:0000313" key="2">
    <source>
        <dbReference type="EMBL" id="ORX43529.1"/>
    </source>
</evidence>
<dbReference type="Pfam" id="PF12298">
    <property type="entry name" value="Bot1p"/>
    <property type="match status" value="1"/>
</dbReference>
<evidence type="ECO:0000313" key="3">
    <source>
        <dbReference type="Proteomes" id="UP000242146"/>
    </source>
</evidence>
<dbReference type="GO" id="GO:0005763">
    <property type="term" value="C:mitochondrial small ribosomal subunit"/>
    <property type="evidence" value="ECO:0007669"/>
    <property type="project" value="TreeGrafter"/>
</dbReference>
<dbReference type="OrthoDB" id="10052321at2759"/>
<feature type="region of interest" description="Disordered" evidence="1">
    <location>
        <begin position="71"/>
        <end position="101"/>
    </location>
</feature>
<accession>A0A1X2G363</accession>
<dbReference type="EMBL" id="MCGT01000054">
    <property type="protein sequence ID" value="ORX43529.1"/>
    <property type="molecule type" value="Genomic_DNA"/>
</dbReference>
<dbReference type="STRING" id="101127.A0A1X2G363"/>
<proteinExistence type="predicted"/>
<dbReference type="InterPro" id="IPR021036">
    <property type="entry name" value="Ribosomal_mS45"/>
</dbReference>
<dbReference type="Proteomes" id="UP000242146">
    <property type="component" value="Unassembled WGS sequence"/>
</dbReference>
<dbReference type="PANTHER" id="PTHR28158:SF1">
    <property type="entry name" value="SMALL RIBOSOMAL SUBUNIT PROTEIN MS45"/>
    <property type="match status" value="1"/>
</dbReference>
<dbReference type="GO" id="GO:0032543">
    <property type="term" value="P:mitochondrial translation"/>
    <property type="evidence" value="ECO:0007669"/>
    <property type="project" value="TreeGrafter"/>
</dbReference>
<comment type="caution">
    <text evidence="2">The sequence shown here is derived from an EMBL/GenBank/DDBJ whole genome shotgun (WGS) entry which is preliminary data.</text>
</comment>
<reference evidence="2 3" key="1">
    <citation type="submission" date="2016-07" db="EMBL/GenBank/DDBJ databases">
        <title>Pervasive Adenine N6-methylation of Active Genes in Fungi.</title>
        <authorList>
            <consortium name="DOE Joint Genome Institute"/>
            <person name="Mondo S.J."/>
            <person name="Dannebaum R.O."/>
            <person name="Kuo R.C."/>
            <person name="Labutti K."/>
            <person name="Haridas S."/>
            <person name="Kuo A."/>
            <person name="Salamov A."/>
            <person name="Ahrendt S.R."/>
            <person name="Lipzen A."/>
            <person name="Sullivan W."/>
            <person name="Andreopoulos W.B."/>
            <person name="Clum A."/>
            <person name="Lindquist E."/>
            <person name="Daum C."/>
            <person name="Ramamoorthy G.K."/>
            <person name="Gryganskyi A."/>
            <person name="Culley D."/>
            <person name="Magnuson J.K."/>
            <person name="James T.Y."/>
            <person name="O'Malley M.A."/>
            <person name="Stajich J.E."/>
            <person name="Spatafora J.W."/>
            <person name="Visel A."/>
            <person name="Grigoriev I.V."/>
        </authorList>
    </citation>
    <scope>NUCLEOTIDE SEQUENCE [LARGE SCALE GENOMIC DNA]</scope>
    <source>
        <strain evidence="2 3">NRRL 3301</strain>
    </source>
</reference>
<evidence type="ECO:0000256" key="1">
    <source>
        <dbReference type="SAM" id="MobiDB-lite"/>
    </source>
</evidence>
<keyword evidence="3" id="KW-1185">Reference proteome</keyword>
<dbReference type="PANTHER" id="PTHR28158">
    <property type="entry name" value="37S RIBOSOMAL PROTEIN S35, MITOCHONDRIAL"/>
    <property type="match status" value="1"/>
</dbReference>
<name>A0A1X2G363_9FUNG</name>
<sequence length="254" mass="29199">MNCLKILRSSNQPKQTAALLKTRTLFTSAPSLSQDEQPHVQENCTAELPSEPVRVSRRRRKFHEWVKNDGDKFTRSSEGTTNYLGANPFPNNPLFQPRPPLSDAKREELYQLYVSDPNTWSIRQLAVRFGYSLKRIEAILKLKVTEKEQEAKGVPLQRQFTKGMEQYMGADQPVEQLQEPLIDIFPNVGKPRMQMLEESATFTTKDASEVLNRKPYRQLEKRAIALEEAKFESHETLRQGGSKYLILDTSKSNN</sequence>